<dbReference type="Proteomes" id="UP000734343">
    <property type="component" value="Unassembled WGS sequence"/>
</dbReference>
<proteinExistence type="predicted"/>
<organism evidence="2 3">
    <name type="scientific">Rahnella bonaserana</name>
    <dbReference type="NCBI Taxonomy" id="2816248"/>
    <lineage>
        <taxon>Bacteria</taxon>
        <taxon>Pseudomonadati</taxon>
        <taxon>Pseudomonadota</taxon>
        <taxon>Gammaproteobacteria</taxon>
        <taxon>Enterobacterales</taxon>
        <taxon>Yersiniaceae</taxon>
        <taxon>Rahnella</taxon>
    </lineage>
</organism>
<dbReference type="RefSeq" id="WP_217171536.1">
    <property type="nucleotide sequence ID" value="NZ_JAFMOW010000040.1"/>
</dbReference>
<comment type="caution">
    <text evidence="2">The sequence shown here is derived from an EMBL/GenBank/DDBJ whole genome shotgun (WGS) entry which is preliminary data.</text>
</comment>
<evidence type="ECO:0000313" key="3">
    <source>
        <dbReference type="Proteomes" id="UP000734343"/>
    </source>
</evidence>
<evidence type="ECO:0000256" key="1">
    <source>
        <dbReference type="SAM" id="MobiDB-lite"/>
    </source>
</evidence>
<dbReference type="EMBL" id="JAFMOW010000040">
    <property type="protein sequence ID" value="MBU9853747.1"/>
    <property type="molecule type" value="Genomic_DNA"/>
</dbReference>
<evidence type="ECO:0000313" key="2">
    <source>
        <dbReference type="EMBL" id="MBU9853747.1"/>
    </source>
</evidence>
<feature type="region of interest" description="Disordered" evidence="1">
    <location>
        <begin position="95"/>
        <end position="138"/>
    </location>
</feature>
<dbReference type="CDD" id="cd14744">
    <property type="entry name" value="PAAR_CT_2"/>
    <property type="match status" value="1"/>
</dbReference>
<dbReference type="Pfam" id="PF05488">
    <property type="entry name" value="PAAR_motif"/>
    <property type="match status" value="1"/>
</dbReference>
<accession>A0ABS6LNR3</accession>
<gene>
    <name evidence="2" type="ORF">J1778_00425</name>
</gene>
<feature type="compositionally biased region" description="Low complexity" evidence="1">
    <location>
        <begin position="112"/>
        <end position="122"/>
    </location>
</feature>
<reference evidence="2 3" key="1">
    <citation type="submission" date="2021-03" db="EMBL/GenBank/DDBJ databases">
        <title>Five novel Rahnella species.</title>
        <authorList>
            <person name="Brady C."/>
            <person name="Asselin J."/>
            <person name="Beer S."/>
            <person name="Bruberg M.B."/>
            <person name="Crampton B."/>
            <person name="Venter S."/>
            <person name="Arnold D."/>
            <person name="Denman S."/>
        </authorList>
    </citation>
    <scope>NUCLEOTIDE SEQUENCE [LARGE SCALE GENOMIC DNA]</scope>
    <source>
        <strain evidence="2 3">H11b</strain>
    </source>
</reference>
<dbReference type="InterPro" id="IPR008727">
    <property type="entry name" value="PAAR_motif"/>
</dbReference>
<name>A0ABS6LNR3_9GAMM</name>
<sequence length="478" mass="50808">MAMIGYFIRLGDKTSCGGKVVSASSHIIHHGLNLARVGDKVTCGKNEGVFNLFGGIQNYTCDGIPCIGTLESFAGCPCRSRLFASEFSSSYFPEPPRMASQKTTVNEPEQHAQAAKKQVAEPAPAPAPAPAPFKQEEKVPRVPVDAGFCIVDLPANVKDFGDYLFYNPVAGARELYDTLNGSGPIKPASILLLVDPDKQDPQQIETLKKAKAKVDTALSDLTMEEASFLHKHKDTIDIFMAVGNKGFGVASEIGQKCFEEIEKILVDIEKTYQNAFRTSGALIGQQFYVQRAIQFKKLNLILNSFMKDKLGMAQYNDLRKALGLSSRSIMHQWTQTGIGSIEGYASYIEKSANLIKAMKKLGYIGIAFDLGSTTNKVYDACTIGREADCTKTAFTEYGALTGSVGMSAAIGPAVGGLSTTVCMFALGLVTAEVGGSGALLCAAVGVTGAIVGGEFAGSLGGELGGSIGKGIYEVIYSE</sequence>
<keyword evidence="3" id="KW-1185">Reference proteome</keyword>
<protein>
    <submittedName>
        <fullName evidence="2">PAAR domain-containing protein</fullName>
    </submittedName>
</protein>